<feature type="region of interest" description="Disordered" evidence="7">
    <location>
        <begin position="30"/>
        <end position="49"/>
    </location>
</feature>
<evidence type="ECO:0000313" key="9">
    <source>
        <dbReference type="Proteomes" id="UP001154329"/>
    </source>
</evidence>
<gene>
    <name evidence="8" type="ORF">APHIGO_LOCUS3851</name>
</gene>
<evidence type="ECO:0000256" key="5">
    <source>
        <dbReference type="ARBA" id="ARBA00029300"/>
    </source>
</evidence>
<dbReference type="Pfam" id="PF09749">
    <property type="entry name" value="HVSL"/>
    <property type="match status" value="1"/>
</dbReference>
<evidence type="ECO:0000256" key="6">
    <source>
        <dbReference type="HAMAP-Rule" id="MF_03040"/>
    </source>
</evidence>
<dbReference type="AlphaFoldDB" id="A0A9P0ITQ5"/>
<name>A0A9P0ITQ5_APHGO</name>
<keyword evidence="2 6" id="KW-0378">Hydrolase</keyword>
<dbReference type="PANTHER" id="PTHR13522:SF3">
    <property type="entry name" value="U6 SNRNA PHOSPHODIESTERASE 1"/>
    <property type="match status" value="1"/>
</dbReference>
<dbReference type="EC" id="3.1.4.-" evidence="6"/>
<comment type="function">
    <text evidence="6">Phosphodiesterase responsible for the U6 snRNA 3' end processing. Acts as an exoribonuclease (RNase) responsible for trimming the poly(U) tract of the last nucleotides in the pre-U6 snRNA molecule, leading to the formation of mature U6 snRNA.</text>
</comment>
<dbReference type="InterPro" id="IPR009097">
    <property type="entry name" value="Cyclic_Pdiesterase"/>
</dbReference>
<evidence type="ECO:0000256" key="2">
    <source>
        <dbReference type="ARBA" id="ARBA00022801"/>
    </source>
</evidence>
<keyword evidence="9" id="KW-1185">Reference proteome</keyword>
<evidence type="ECO:0000256" key="4">
    <source>
        <dbReference type="ARBA" id="ARBA00023242"/>
    </source>
</evidence>
<organism evidence="8 9">
    <name type="scientific">Aphis gossypii</name>
    <name type="common">Cotton aphid</name>
    <dbReference type="NCBI Taxonomy" id="80765"/>
    <lineage>
        <taxon>Eukaryota</taxon>
        <taxon>Metazoa</taxon>
        <taxon>Ecdysozoa</taxon>
        <taxon>Arthropoda</taxon>
        <taxon>Hexapoda</taxon>
        <taxon>Insecta</taxon>
        <taxon>Pterygota</taxon>
        <taxon>Neoptera</taxon>
        <taxon>Paraneoptera</taxon>
        <taxon>Hemiptera</taxon>
        <taxon>Sternorrhyncha</taxon>
        <taxon>Aphidomorpha</taxon>
        <taxon>Aphidoidea</taxon>
        <taxon>Aphididae</taxon>
        <taxon>Aphidini</taxon>
        <taxon>Aphis</taxon>
        <taxon>Aphis</taxon>
    </lineage>
</organism>
<proteinExistence type="inferred from homology"/>
<feature type="active site" description="Proton donor/acceptor" evidence="6">
    <location>
        <position position="214"/>
    </location>
</feature>
<dbReference type="EMBL" id="OU899034">
    <property type="protein sequence ID" value="CAH1717024.1"/>
    <property type="molecule type" value="Genomic_DNA"/>
</dbReference>
<dbReference type="HAMAP" id="MF_03040">
    <property type="entry name" value="USB1"/>
    <property type="match status" value="1"/>
</dbReference>
<evidence type="ECO:0000313" key="8">
    <source>
        <dbReference type="EMBL" id="CAH1717024.1"/>
    </source>
</evidence>
<keyword evidence="4 6" id="KW-0539">Nucleus</keyword>
<accession>A0A9P0ITQ5</accession>
<comment type="subcellular location">
    <subcellularLocation>
        <location evidence="6">Nucleus</location>
    </subcellularLocation>
</comment>
<evidence type="ECO:0000256" key="1">
    <source>
        <dbReference type="ARBA" id="ARBA00022722"/>
    </source>
</evidence>
<dbReference type="PANTHER" id="PTHR13522">
    <property type="entry name" value="U6 SNRNA PHOSPHODIESTERASE 1"/>
    <property type="match status" value="1"/>
</dbReference>
<keyword evidence="1 6" id="KW-0540">Nuclease</keyword>
<dbReference type="GO" id="GO:1990838">
    <property type="term" value="F:poly(U)-specific exoribonuclease activity, producing 3' uridine cyclic phosphate ends"/>
    <property type="evidence" value="ECO:0007669"/>
    <property type="project" value="UniProtKB-UniRule"/>
</dbReference>
<dbReference type="GO" id="GO:0005634">
    <property type="term" value="C:nucleus"/>
    <property type="evidence" value="ECO:0007669"/>
    <property type="project" value="UniProtKB-SubCell"/>
</dbReference>
<feature type="active site" description="Proton donor/acceptor" evidence="6">
    <location>
        <position position="127"/>
    </location>
</feature>
<dbReference type="InterPro" id="IPR027521">
    <property type="entry name" value="Usb1"/>
</dbReference>
<keyword evidence="3" id="KW-0456">Lyase</keyword>
<protein>
    <recommendedName>
        <fullName evidence="6">U6 snRNA phosphodiesterase</fullName>
        <ecNumber evidence="6">3.1.4.-</ecNumber>
    </recommendedName>
</protein>
<reference evidence="8" key="1">
    <citation type="submission" date="2022-02" db="EMBL/GenBank/DDBJ databases">
        <authorList>
            <person name="King R."/>
        </authorList>
    </citation>
    <scope>NUCLEOTIDE SEQUENCE</scope>
</reference>
<dbReference type="Proteomes" id="UP001154329">
    <property type="component" value="Chromosome 1"/>
</dbReference>
<evidence type="ECO:0000256" key="3">
    <source>
        <dbReference type="ARBA" id="ARBA00023239"/>
    </source>
</evidence>
<comment type="similarity">
    <text evidence="6">Belongs to the 2H phosphoesterase superfamily. USB1 family.</text>
</comment>
<dbReference type="GO" id="GO:0016829">
    <property type="term" value="F:lyase activity"/>
    <property type="evidence" value="ECO:0007669"/>
    <property type="project" value="UniProtKB-KW"/>
</dbReference>
<reference evidence="8" key="2">
    <citation type="submission" date="2022-10" db="EMBL/GenBank/DDBJ databases">
        <authorList>
            <consortium name="ENA_rothamsted_submissions"/>
            <consortium name="culmorum"/>
            <person name="King R."/>
        </authorList>
    </citation>
    <scope>NUCLEOTIDE SEQUENCE</scope>
</reference>
<sequence>MVAILHSGHGLGTGSTCHNLQMMLTNRHQSRSRAMEESRPTVFLSDSESKPKMLPVPEAIATMFDGRLYHPKPNDQPNSHQGRSRLFEHERGNWATYVYVPCPDMDLIEIIQEKLTECGLEIIEHPHISLTKTVVLQYHWIQRFINDVKSKLSTILRFTVTFGNLEVFCNENCSRTFVGFLVEPAEILSQCVDQLDKVLSDYNLQKYYEDPKFHLSVAWCLGDQSSQLKTKLKSLELEIGTCCSFKVDKLMCKTGNKKYNFDLV</sequence>
<dbReference type="SUPFAM" id="SSF55144">
    <property type="entry name" value="LigT-like"/>
    <property type="match status" value="1"/>
</dbReference>
<evidence type="ECO:0000256" key="7">
    <source>
        <dbReference type="SAM" id="MobiDB-lite"/>
    </source>
</evidence>
<comment type="catalytic activity">
    <reaction evidence="5">
        <text>a 3'-end uridylyl-uridine-RNA = a 3'-end 2',3'-cyclophospho-uridine-RNA + uridine</text>
        <dbReference type="Rhea" id="RHEA:46052"/>
        <dbReference type="Rhea" id="RHEA-COMP:17384"/>
        <dbReference type="Rhea" id="RHEA-COMP:17385"/>
        <dbReference type="ChEBI" id="CHEBI:16704"/>
        <dbReference type="ChEBI" id="CHEBI:85643"/>
        <dbReference type="ChEBI" id="CHEBI:85644"/>
    </reaction>
    <physiologicalReaction direction="left-to-right" evidence="5">
        <dbReference type="Rhea" id="RHEA:46053"/>
    </physiologicalReaction>
</comment>
<dbReference type="GO" id="GO:0034477">
    <property type="term" value="P:U6 snRNA 3'-end processing"/>
    <property type="evidence" value="ECO:0007669"/>
    <property type="project" value="UniProtKB-UniRule"/>
</dbReference>
<dbReference type="Gene3D" id="3.90.1140.10">
    <property type="entry name" value="Cyclic phosphodiesterase"/>
    <property type="match status" value="1"/>
</dbReference>